<evidence type="ECO:0000313" key="2">
    <source>
        <dbReference type="Proteomes" id="UP000218615"/>
    </source>
</evidence>
<sequence>MSSYEFVVNLNLITHFYLKCKILLGIHAIIAHRRARGLVGYDVALTQRRS</sequence>
<evidence type="ECO:0000313" key="1">
    <source>
        <dbReference type="EMBL" id="SNQ61983.1"/>
    </source>
</evidence>
<organism evidence="1 2">
    <name type="scientific">Candidatus Methanoperedens nitratireducens</name>
    <dbReference type="NCBI Taxonomy" id="1392998"/>
    <lineage>
        <taxon>Archaea</taxon>
        <taxon>Methanobacteriati</taxon>
        <taxon>Methanobacteriota</taxon>
        <taxon>Stenosarchaea group</taxon>
        <taxon>Methanomicrobia</taxon>
        <taxon>Methanosarcinales</taxon>
        <taxon>ANME-2 cluster</taxon>
        <taxon>Candidatus Methanoperedentaceae</taxon>
        <taxon>Candidatus Methanoperedens</taxon>
    </lineage>
</organism>
<dbReference type="AlphaFoldDB" id="A0A284VS15"/>
<dbReference type="Proteomes" id="UP000218615">
    <property type="component" value="Unassembled WGS sequence"/>
</dbReference>
<gene>
    <name evidence="1" type="ORF">MNV_560029</name>
</gene>
<proteinExistence type="predicted"/>
<protein>
    <submittedName>
        <fullName evidence="1">Uncharacterized protein</fullName>
    </submittedName>
</protein>
<keyword evidence="2" id="KW-1185">Reference proteome</keyword>
<reference evidence="2" key="1">
    <citation type="submission" date="2017-06" db="EMBL/GenBank/DDBJ databases">
        <authorList>
            <person name="Cremers G."/>
        </authorList>
    </citation>
    <scope>NUCLEOTIDE SEQUENCE [LARGE SCALE GENOMIC DNA]</scope>
</reference>
<accession>A0A284VS15</accession>
<dbReference type="EMBL" id="FZMP01000203">
    <property type="protein sequence ID" value="SNQ61983.1"/>
    <property type="molecule type" value="Genomic_DNA"/>
</dbReference>
<name>A0A284VS15_9EURY</name>